<dbReference type="InterPro" id="IPR050553">
    <property type="entry name" value="Thioredoxin_ResA/DsbE_sf"/>
</dbReference>
<dbReference type="PANTHER" id="PTHR42852">
    <property type="entry name" value="THIOL:DISULFIDE INTERCHANGE PROTEIN DSBE"/>
    <property type="match status" value="1"/>
</dbReference>
<feature type="signal peptide" evidence="1">
    <location>
        <begin position="1"/>
        <end position="22"/>
    </location>
</feature>
<keyword evidence="1" id="KW-0732">Signal</keyword>
<dbReference type="InterPro" id="IPR036249">
    <property type="entry name" value="Thioredoxin-like_sf"/>
</dbReference>
<keyword evidence="4" id="KW-1185">Reference proteome</keyword>
<dbReference type="InterPro" id="IPR013766">
    <property type="entry name" value="Thioredoxin_domain"/>
</dbReference>
<name>A0A927IDT4_9BACT</name>
<evidence type="ECO:0000259" key="2">
    <source>
        <dbReference type="PROSITE" id="PS51352"/>
    </source>
</evidence>
<reference evidence="3" key="1">
    <citation type="submission" date="2020-09" db="EMBL/GenBank/DDBJ databases">
        <title>Pelagicoccus enzymogenes sp. nov. with an EPS production, isolated from marine sediment.</title>
        <authorList>
            <person name="Feng X."/>
        </authorList>
    </citation>
    <scope>NUCLEOTIDE SEQUENCE</scope>
    <source>
        <strain evidence="3">NFK12</strain>
    </source>
</reference>
<feature type="chain" id="PRO_5037411314" evidence="1">
    <location>
        <begin position="23"/>
        <end position="170"/>
    </location>
</feature>
<feature type="domain" description="Thioredoxin" evidence="2">
    <location>
        <begin position="28"/>
        <end position="166"/>
    </location>
</feature>
<dbReference type="PANTHER" id="PTHR42852:SF17">
    <property type="entry name" value="THIOREDOXIN-LIKE PROTEIN HI_1115"/>
    <property type="match status" value="1"/>
</dbReference>
<dbReference type="SUPFAM" id="SSF52833">
    <property type="entry name" value="Thioredoxin-like"/>
    <property type="match status" value="1"/>
</dbReference>
<evidence type="ECO:0000313" key="4">
    <source>
        <dbReference type="Proteomes" id="UP000622317"/>
    </source>
</evidence>
<dbReference type="PROSITE" id="PS51352">
    <property type="entry name" value="THIOREDOXIN_2"/>
    <property type="match status" value="1"/>
</dbReference>
<dbReference type="Gene3D" id="3.40.30.10">
    <property type="entry name" value="Glutaredoxin"/>
    <property type="match status" value="1"/>
</dbReference>
<dbReference type="Pfam" id="PF08534">
    <property type="entry name" value="Redoxin"/>
    <property type="match status" value="1"/>
</dbReference>
<dbReference type="CDD" id="cd02966">
    <property type="entry name" value="TlpA_like_family"/>
    <property type="match status" value="1"/>
</dbReference>
<dbReference type="GO" id="GO:0016491">
    <property type="term" value="F:oxidoreductase activity"/>
    <property type="evidence" value="ECO:0007669"/>
    <property type="project" value="InterPro"/>
</dbReference>
<gene>
    <name evidence="3" type="ORF">IEN85_02265</name>
</gene>
<dbReference type="EMBL" id="JACYFG010000004">
    <property type="protein sequence ID" value="MBD5778317.1"/>
    <property type="molecule type" value="Genomic_DNA"/>
</dbReference>
<protein>
    <submittedName>
        <fullName evidence="3">TlpA family protein disulfide reductase</fullName>
    </submittedName>
</protein>
<organism evidence="3 4">
    <name type="scientific">Pelagicoccus enzymogenes</name>
    <dbReference type="NCBI Taxonomy" id="2773457"/>
    <lineage>
        <taxon>Bacteria</taxon>
        <taxon>Pseudomonadati</taxon>
        <taxon>Verrucomicrobiota</taxon>
        <taxon>Opitutia</taxon>
        <taxon>Puniceicoccales</taxon>
        <taxon>Pelagicoccaceae</taxon>
        <taxon>Pelagicoccus</taxon>
    </lineage>
</organism>
<dbReference type="Proteomes" id="UP000622317">
    <property type="component" value="Unassembled WGS sequence"/>
</dbReference>
<sequence>MNTLYSLRLLGAFFFSSFIAAAACFAAWEKGQQLPDLADFDLQGEIPELEGKVSYVDFWASWCAPCKASFPEMERLYQENKDAGFQVIAVSVDSSEKAMQRFLDRAGPSFSVVWDHKQSLVADAEVEVMPTSFLVDAKGVIRSVHYGWRGEETAKKLESEIADLLREVER</sequence>
<evidence type="ECO:0000256" key="1">
    <source>
        <dbReference type="SAM" id="SignalP"/>
    </source>
</evidence>
<dbReference type="RefSeq" id="WP_191615451.1">
    <property type="nucleotide sequence ID" value="NZ_JACYFG010000004.1"/>
</dbReference>
<evidence type="ECO:0000313" key="3">
    <source>
        <dbReference type="EMBL" id="MBD5778317.1"/>
    </source>
</evidence>
<dbReference type="InterPro" id="IPR013740">
    <property type="entry name" value="Redoxin"/>
</dbReference>
<comment type="caution">
    <text evidence="3">The sequence shown here is derived from an EMBL/GenBank/DDBJ whole genome shotgun (WGS) entry which is preliminary data.</text>
</comment>
<dbReference type="AlphaFoldDB" id="A0A927IDT4"/>
<accession>A0A927IDT4</accession>
<proteinExistence type="predicted"/>